<keyword evidence="3" id="KW-1185">Reference proteome</keyword>
<dbReference type="Pfam" id="PF13529">
    <property type="entry name" value="Peptidase_C39_2"/>
    <property type="match status" value="1"/>
</dbReference>
<name>A0ABW3U0Z9_9BACL</name>
<sequence>MNKKRFVWSFITLGFMVLMLLVAKPINSFANESVSKAIEDKINKNVVEFISTEKTFFDLQGADFEAELVRELYHTDDSVLAYYYQVKENGVLKGFVLASAKENIDFILEYGQFPDNVDTKYADVLLQNVDKKAYFLGLDFILFANNKVEIAKLVEQEKEEAIENGESVEVIQEIRNTKPGVDLEEMEYSFKSNINSISLNNTVPDEYSLSITRIWQRAQHVANPNSSCGPASGAMIANYYGQVRGFNVRTTPYYANVGTFINHLYFDMNSLPIGTNSFSFLNGLTLHLNHDVNQWEGVRNGEPTFANVINAINKHYPVAYVTRLGNGEDYHWRVIKGYKKPQGQVIYKDSDGGESNYGDLVATWSLIQNQITTVYFRMK</sequence>
<comment type="caution">
    <text evidence="2">The sequence shown here is derived from an EMBL/GenBank/DDBJ whole genome shotgun (WGS) entry which is preliminary data.</text>
</comment>
<evidence type="ECO:0000313" key="2">
    <source>
        <dbReference type="EMBL" id="MFD1205368.1"/>
    </source>
</evidence>
<protein>
    <submittedName>
        <fullName evidence="2">C39 family peptidase</fullName>
    </submittedName>
</protein>
<evidence type="ECO:0000259" key="1">
    <source>
        <dbReference type="Pfam" id="PF13529"/>
    </source>
</evidence>
<dbReference type="EMBL" id="JBHTLT010000044">
    <property type="protein sequence ID" value="MFD1205368.1"/>
    <property type="molecule type" value="Genomic_DNA"/>
</dbReference>
<proteinExistence type="predicted"/>
<feature type="domain" description="Peptidase C39-like" evidence="1">
    <location>
        <begin position="218"/>
        <end position="350"/>
    </location>
</feature>
<accession>A0ABW3U0Z9</accession>
<reference evidence="3" key="1">
    <citation type="journal article" date="2019" name="Int. J. Syst. Evol. Microbiol.">
        <title>The Global Catalogue of Microorganisms (GCM) 10K type strain sequencing project: providing services to taxonomists for standard genome sequencing and annotation.</title>
        <authorList>
            <consortium name="The Broad Institute Genomics Platform"/>
            <consortium name="The Broad Institute Genome Sequencing Center for Infectious Disease"/>
            <person name="Wu L."/>
            <person name="Ma J."/>
        </authorList>
    </citation>
    <scope>NUCLEOTIDE SEQUENCE [LARGE SCALE GENOMIC DNA]</scope>
    <source>
        <strain evidence="3">CCUG 53915</strain>
    </source>
</reference>
<dbReference type="RefSeq" id="WP_381480543.1">
    <property type="nucleotide sequence ID" value="NZ_JBHTLT010000044.1"/>
</dbReference>
<gene>
    <name evidence="2" type="ORF">ACFQ38_09670</name>
</gene>
<evidence type="ECO:0000313" key="3">
    <source>
        <dbReference type="Proteomes" id="UP001597231"/>
    </source>
</evidence>
<organism evidence="2 3">
    <name type="scientific">Sporosarcina contaminans</name>
    <dbReference type="NCBI Taxonomy" id="633403"/>
    <lineage>
        <taxon>Bacteria</taxon>
        <taxon>Bacillati</taxon>
        <taxon>Bacillota</taxon>
        <taxon>Bacilli</taxon>
        <taxon>Bacillales</taxon>
        <taxon>Caryophanaceae</taxon>
        <taxon>Sporosarcina</taxon>
    </lineage>
</organism>
<dbReference type="InterPro" id="IPR039564">
    <property type="entry name" value="Peptidase_C39-like"/>
</dbReference>
<dbReference type="Gene3D" id="3.90.70.10">
    <property type="entry name" value="Cysteine proteinases"/>
    <property type="match status" value="1"/>
</dbReference>
<dbReference type="Proteomes" id="UP001597231">
    <property type="component" value="Unassembled WGS sequence"/>
</dbReference>